<dbReference type="RefSeq" id="WP_127163101.1">
    <property type="nucleotide sequence ID" value="NZ_CP029822.1"/>
</dbReference>
<proteinExistence type="predicted"/>
<keyword evidence="2" id="KW-0732">Signal</keyword>
<evidence type="ECO:0000313" key="4">
    <source>
        <dbReference type="Proteomes" id="UP000273143"/>
    </source>
</evidence>
<dbReference type="KEGG" id="emo:DM558_07395"/>
<dbReference type="AlphaFoldDB" id="A0A3Q9JIU0"/>
<reference evidence="4" key="1">
    <citation type="submission" date="2018-06" db="EMBL/GenBank/DDBJ databases">
        <title>Complete genome of Pseudomonas insecticola strain QZS01.</title>
        <authorList>
            <person name="Wang J."/>
            <person name="Su Q."/>
        </authorList>
    </citation>
    <scope>NUCLEOTIDE SEQUENCE [LARGE SCALE GENOMIC DNA]</scope>
    <source>
        <strain evidence="4">QZS01</strain>
    </source>
</reference>
<feature type="region of interest" description="Disordered" evidence="1">
    <location>
        <begin position="24"/>
        <end position="52"/>
    </location>
</feature>
<feature type="compositionally biased region" description="Basic and acidic residues" evidence="1">
    <location>
        <begin position="25"/>
        <end position="48"/>
    </location>
</feature>
<evidence type="ECO:0000256" key="1">
    <source>
        <dbReference type="SAM" id="MobiDB-lite"/>
    </source>
</evidence>
<accession>A0A3Q9JIU0</accession>
<sequence>MITRVLSFSFFLIALSTLLPAHATQKPEENKASHTKETTQPEQNKPEPEPEEVMTAPFVTNASITGDYYFAHENFIRDVYVTTPLNGKFYFRVFVAQTPIKNGMTIQYYNDVDGVATFTTKGMGVYRSPFKNCNLYFFFKPPRLIIQQEHDCGMSSDLGFEPRGSYKQIESF</sequence>
<feature type="signal peptide" evidence="2">
    <location>
        <begin position="1"/>
        <end position="23"/>
    </location>
</feature>
<keyword evidence="4" id="KW-1185">Reference proteome</keyword>
<feature type="chain" id="PRO_5018619718" evidence="2">
    <location>
        <begin position="24"/>
        <end position="172"/>
    </location>
</feature>
<dbReference type="EMBL" id="CP029822">
    <property type="protein sequence ID" value="AZS50613.1"/>
    <property type="molecule type" value="Genomic_DNA"/>
</dbReference>
<evidence type="ECO:0000313" key="3">
    <source>
        <dbReference type="EMBL" id="AZS50613.1"/>
    </source>
</evidence>
<evidence type="ECO:0000256" key="2">
    <source>
        <dbReference type="SAM" id="SignalP"/>
    </source>
</evidence>
<gene>
    <name evidence="3" type="ORF">DM558_07395</name>
</gene>
<protein>
    <submittedName>
        <fullName evidence="3">Uncharacterized protein</fullName>
    </submittedName>
</protein>
<organism evidence="3 4">
    <name type="scientific">Entomomonas moraniae</name>
    <dbReference type="NCBI Taxonomy" id="2213226"/>
    <lineage>
        <taxon>Bacteria</taxon>
        <taxon>Pseudomonadati</taxon>
        <taxon>Pseudomonadota</taxon>
        <taxon>Gammaproteobacteria</taxon>
        <taxon>Pseudomonadales</taxon>
        <taxon>Pseudomonadaceae</taxon>
        <taxon>Entomomonas</taxon>
    </lineage>
</organism>
<name>A0A3Q9JIU0_9GAMM</name>
<dbReference type="Proteomes" id="UP000273143">
    <property type="component" value="Chromosome"/>
</dbReference>